<dbReference type="Proteomes" id="UP000660380">
    <property type="component" value="Unassembled WGS sequence"/>
</dbReference>
<name>A0ABR8GPT5_9CYAN</name>
<dbReference type="RefSeq" id="WP_206757749.1">
    <property type="nucleotide sequence ID" value="NZ_JACJTA010000019.1"/>
</dbReference>
<comment type="caution">
    <text evidence="1">The sequence shown here is derived from an EMBL/GenBank/DDBJ whole genome shotgun (WGS) entry which is preliminary data.</text>
</comment>
<sequence length="124" mass="14431">MVPSALSTNAFCLLEMHGILIINNPVVETFPQVETFHRNVSTNNVPRLQSNSLGSIIGQFKSVCTKQIWIAGFTEFKWQTRFHDCIIRDEESLNRIREYIINNPVKWESDEHHPENFPIEKPNH</sequence>
<dbReference type="Gene3D" id="3.30.70.1290">
    <property type="entry name" value="Transposase IS200-like"/>
    <property type="match status" value="1"/>
</dbReference>
<reference evidence="1 2" key="1">
    <citation type="journal article" date="2020" name="ISME J.">
        <title>Comparative genomics reveals insights into cyanobacterial evolution and habitat adaptation.</title>
        <authorList>
            <person name="Chen M.Y."/>
            <person name="Teng W.K."/>
            <person name="Zhao L."/>
            <person name="Hu C.X."/>
            <person name="Zhou Y.K."/>
            <person name="Han B.P."/>
            <person name="Song L.R."/>
            <person name="Shu W.S."/>
        </authorList>
    </citation>
    <scope>NUCLEOTIDE SEQUENCE [LARGE SCALE GENOMIC DNA]</scope>
    <source>
        <strain evidence="1 2">FACHB-248</strain>
    </source>
</reference>
<evidence type="ECO:0000313" key="1">
    <source>
        <dbReference type="EMBL" id="MBD2605168.1"/>
    </source>
</evidence>
<accession>A0ABR8GPT5</accession>
<keyword evidence="2" id="KW-1185">Reference proteome</keyword>
<dbReference type="EMBL" id="JACJTA010000019">
    <property type="protein sequence ID" value="MBD2605168.1"/>
    <property type="molecule type" value="Genomic_DNA"/>
</dbReference>
<dbReference type="InterPro" id="IPR036515">
    <property type="entry name" value="Transposase_17_sf"/>
</dbReference>
<proteinExistence type="predicted"/>
<organism evidence="1 2">
    <name type="scientific">Scytonema hofmannii FACHB-248</name>
    <dbReference type="NCBI Taxonomy" id="1842502"/>
    <lineage>
        <taxon>Bacteria</taxon>
        <taxon>Bacillati</taxon>
        <taxon>Cyanobacteriota</taxon>
        <taxon>Cyanophyceae</taxon>
        <taxon>Nostocales</taxon>
        <taxon>Scytonemataceae</taxon>
        <taxon>Scytonema</taxon>
    </lineage>
</organism>
<protein>
    <recommendedName>
        <fullName evidence="3">Transposase</fullName>
    </recommendedName>
</protein>
<evidence type="ECO:0008006" key="3">
    <source>
        <dbReference type="Google" id="ProtNLM"/>
    </source>
</evidence>
<gene>
    <name evidence="1" type="ORF">H6G81_11645</name>
</gene>
<evidence type="ECO:0000313" key="2">
    <source>
        <dbReference type="Proteomes" id="UP000660380"/>
    </source>
</evidence>
<dbReference type="SUPFAM" id="SSF143422">
    <property type="entry name" value="Transposase IS200-like"/>
    <property type="match status" value="1"/>
</dbReference>